<gene>
    <name evidence="2" type="ORF">MC45_09995</name>
</gene>
<dbReference type="HOGENOM" id="CLU_013985_3_6_5"/>
<reference evidence="2 3" key="1">
    <citation type="submission" date="2014-09" db="EMBL/GenBank/DDBJ databases">
        <title>Using Illumina technology Improving SMRT sequencing Genome Assembly by RASTools.</title>
        <authorList>
            <person name="Zhou Y."/>
            <person name="Ma T."/>
            <person name="Liu T."/>
        </authorList>
    </citation>
    <scope>NUCLEOTIDE SEQUENCE [LARGE SCALE GENOMIC DNA]</scope>
    <source>
        <strain evidence="2 3">ATCC 55669</strain>
    </source>
</reference>
<dbReference type="PANTHER" id="PTHR43792:SF1">
    <property type="entry name" value="N-ACETYLTRANSFERASE DOMAIN-CONTAINING PROTEIN"/>
    <property type="match status" value="1"/>
</dbReference>
<dbReference type="KEGG" id="stax:MC45_09995"/>
<dbReference type="SUPFAM" id="SSF55729">
    <property type="entry name" value="Acyl-CoA N-acyltransferases (Nat)"/>
    <property type="match status" value="1"/>
</dbReference>
<dbReference type="InterPro" id="IPR000182">
    <property type="entry name" value="GNAT_dom"/>
</dbReference>
<dbReference type="InterPro" id="IPR016181">
    <property type="entry name" value="Acyl_CoA_acyltransferase"/>
</dbReference>
<dbReference type="AlphaFoldDB" id="A0A097EGE6"/>
<dbReference type="PANTHER" id="PTHR43792">
    <property type="entry name" value="GNAT FAMILY, PUTATIVE (AFU_ORTHOLOGUE AFUA_3G00765)-RELATED-RELATED"/>
    <property type="match status" value="1"/>
</dbReference>
<organism evidence="2 3">
    <name type="scientific">Sphingomonas taxi</name>
    <dbReference type="NCBI Taxonomy" id="1549858"/>
    <lineage>
        <taxon>Bacteria</taxon>
        <taxon>Pseudomonadati</taxon>
        <taxon>Pseudomonadota</taxon>
        <taxon>Alphaproteobacteria</taxon>
        <taxon>Sphingomonadales</taxon>
        <taxon>Sphingomonadaceae</taxon>
        <taxon>Sphingomonas</taxon>
    </lineage>
</organism>
<accession>A0A097EGE6</accession>
<dbReference type="PROSITE" id="PS51186">
    <property type="entry name" value="GNAT"/>
    <property type="match status" value="1"/>
</dbReference>
<evidence type="ECO:0000259" key="1">
    <source>
        <dbReference type="PROSITE" id="PS51186"/>
    </source>
</evidence>
<keyword evidence="2" id="KW-0808">Transferase</keyword>
<name>A0A097EGE6_9SPHN</name>
<dbReference type="STRING" id="1549858.MC45_09995"/>
<dbReference type="GO" id="GO:0016747">
    <property type="term" value="F:acyltransferase activity, transferring groups other than amino-acyl groups"/>
    <property type="evidence" value="ECO:0007669"/>
    <property type="project" value="InterPro"/>
</dbReference>
<protein>
    <submittedName>
        <fullName evidence="2">GCN5 family acetyltransferase</fullName>
    </submittedName>
</protein>
<dbReference type="Gene3D" id="3.40.630.30">
    <property type="match status" value="1"/>
</dbReference>
<keyword evidence="3" id="KW-1185">Reference proteome</keyword>
<evidence type="ECO:0000313" key="2">
    <source>
        <dbReference type="EMBL" id="AIT06644.1"/>
    </source>
</evidence>
<dbReference type="Proteomes" id="UP000033200">
    <property type="component" value="Chromosome"/>
</dbReference>
<sequence length="182" mass="20122">MSDTPTLTTARLTLRPLAPDDAEALFPAMADPEVMHWWSRGPFASVEELRAYFADMRLGQRAWAAVRAGETAAIGFVYVGERRPGVSEIGYLFARATWGSGVARESVSAVIAQLFGEGTRRLFADIDPDAVASARLLERIGFTCEGRLRAEWQTHIGVRDTLIYAMLRSEWLARDAAMSGRQ</sequence>
<proteinExistence type="predicted"/>
<dbReference type="eggNOG" id="COG1670">
    <property type="taxonomic scope" value="Bacteria"/>
</dbReference>
<dbReference type="RefSeq" id="WP_038662518.1">
    <property type="nucleotide sequence ID" value="NZ_CP009571.1"/>
</dbReference>
<dbReference type="EMBL" id="CP009571">
    <property type="protein sequence ID" value="AIT06644.1"/>
    <property type="molecule type" value="Genomic_DNA"/>
</dbReference>
<dbReference type="InterPro" id="IPR051531">
    <property type="entry name" value="N-acetyltransferase"/>
</dbReference>
<evidence type="ECO:0000313" key="3">
    <source>
        <dbReference type="Proteomes" id="UP000033200"/>
    </source>
</evidence>
<dbReference type="Pfam" id="PF13302">
    <property type="entry name" value="Acetyltransf_3"/>
    <property type="match status" value="1"/>
</dbReference>
<feature type="domain" description="N-acetyltransferase" evidence="1">
    <location>
        <begin position="12"/>
        <end position="163"/>
    </location>
</feature>